<dbReference type="InterPro" id="IPR049456">
    <property type="entry name" value="Anoctamin_N_fung"/>
</dbReference>
<dbReference type="EMBL" id="DF843940">
    <property type="protein sequence ID" value="GAT47748.1"/>
    <property type="molecule type" value="Genomic_DNA"/>
</dbReference>
<feature type="transmembrane region" description="Helical" evidence="5">
    <location>
        <begin position="651"/>
        <end position="673"/>
    </location>
</feature>
<sequence length="743" mass="83306">MAPEVDLVICFRAARSLLKRHVLEESKKAEEQYTRLLQTLTSAGLRAVGRRGDGLGHLVVFVYCPPSLLKTLVKRERQSDFVSGLAVSDPSPTLAPADRLRLVYEFVESSPADGGLGISPDSPSWDRVESILTLHDKDFNQHWIHAWTHSSILSVRQERVREHFGDSIALYFFYLHSYTHSLIFPAALGLVFFLFGTPYSPTYSILLVLWSIIYVEWWRISERVLALRLGTLGSARVERRRAQYTDGFPWWKRELRMLVGLPVILFFAAILISILTGIFVFEAFLTQLYTGPGHKYIAFSPTILFVALVPQLLAIYQAIARRITTWENHPHQSSHAASLALKTFALSALVAYMGLALSAFVYVPFGEGIMQTVQVWLFERHNSAAALASDHNSTALNATAEKTANVTTSIWNVDTSVAGQKLNAGRLRDQMFAYTVTNQIVNTFIEIGLPFVLRKVNSVKDSLLKKPAKGTKINGNKTAAVAAAEPASPTLKKRVVFEDEQERGGAAEREFLEEVRKEVALPVYEEFVDYSEMVTQFGYVVLWSTIWPLAPVMALVNNFFELRSDAFKLTVHVRRPLPLRTDSIGPWLDALGFLTWLGALTNSALVYLFCPRNTCNGVTSETPIDRVHKHIMSMTAQSTSPQDASTAARELLLKALLIALLASHGYIAVRAVVRHVLEKLLWSERAEVQQREEKVRMARGVFLAGFAEDGEEKELIAEAKESVDGFWEHDEGVQEIQRLTKEA</sequence>
<accession>A0ABQ0L9K0</accession>
<evidence type="ECO:0000259" key="6">
    <source>
        <dbReference type="Pfam" id="PF04547"/>
    </source>
</evidence>
<keyword evidence="4 5" id="KW-0472">Membrane</keyword>
<evidence type="ECO:0000256" key="1">
    <source>
        <dbReference type="ARBA" id="ARBA00004141"/>
    </source>
</evidence>
<evidence type="ECO:0000256" key="3">
    <source>
        <dbReference type="ARBA" id="ARBA00022989"/>
    </source>
</evidence>
<dbReference type="Proteomes" id="UP000815677">
    <property type="component" value="Unassembled WGS sequence"/>
</dbReference>
<evidence type="ECO:0000313" key="8">
    <source>
        <dbReference type="EMBL" id="GAT47748.1"/>
    </source>
</evidence>
<dbReference type="Pfam" id="PF04547">
    <property type="entry name" value="Anoctamin"/>
    <property type="match status" value="1"/>
</dbReference>
<feature type="transmembrane region" description="Helical" evidence="5">
    <location>
        <begin position="201"/>
        <end position="218"/>
    </location>
</feature>
<organism evidence="8 9">
    <name type="scientific">Mycena chlorophos</name>
    <name type="common">Agaric fungus</name>
    <name type="synonym">Agaricus chlorophos</name>
    <dbReference type="NCBI Taxonomy" id="658473"/>
    <lineage>
        <taxon>Eukaryota</taxon>
        <taxon>Fungi</taxon>
        <taxon>Dikarya</taxon>
        <taxon>Basidiomycota</taxon>
        <taxon>Agaricomycotina</taxon>
        <taxon>Agaricomycetes</taxon>
        <taxon>Agaricomycetidae</taxon>
        <taxon>Agaricales</taxon>
        <taxon>Marasmiineae</taxon>
        <taxon>Mycenaceae</taxon>
        <taxon>Mycena</taxon>
    </lineage>
</organism>
<evidence type="ECO:0000313" key="9">
    <source>
        <dbReference type="Proteomes" id="UP000815677"/>
    </source>
</evidence>
<dbReference type="Pfam" id="PF20877">
    <property type="entry name" value="Anoctamin_N"/>
    <property type="match status" value="1"/>
</dbReference>
<feature type="transmembrane region" description="Helical" evidence="5">
    <location>
        <begin position="339"/>
        <end position="363"/>
    </location>
</feature>
<keyword evidence="3 5" id="KW-1133">Transmembrane helix</keyword>
<dbReference type="InterPro" id="IPR007632">
    <property type="entry name" value="Anoctamin"/>
</dbReference>
<proteinExistence type="predicted"/>
<evidence type="ECO:0000256" key="2">
    <source>
        <dbReference type="ARBA" id="ARBA00022692"/>
    </source>
</evidence>
<evidence type="ECO:0000256" key="5">
    <source>
        <dbReference type="SAM" id="Phobius"/>
    </source>
</evidence>
<comment type="subcellular location">
    <subcellularLocation>
        <location evidence="1">Membrane</location>
        <topology evidence="1">Multi-pass membrane protein</topology>
    </subcellularLocation>
</comment>
<evidence type="ECO:0000256" key="4">
    <source>
        <dbReference type="ARBA" id="ARBA00023136"/>
    </source>
</evidence>
<feature type="domain" description="Anoctamin alpha-beta plait" evidence="7">
    <location>
        <begin position="4"/>
        <end position="128"/>
    </location>
</feature>
<feature type="transmembrane region" description="Helical" evidence="5">
    <location>
        <begin position="296"/>
        <end position="319"/>
    </location>
</feature>
<feature type="domain" description="Anoctamin transmembrane" evidence="6">
    <location>
        <begin position="160"/>
        <end position="687"/>
    </location>
</feature>
<evidence type="ECO:0000259" key="7">
    <source>
        <dbReference type="Pfam" id="PF20877"/>
    </source>
</evidence>
<name>A0ABQ0L9K0_MYCCL</name>
<reference evidence="8" key="1">
    <citation type="submission" date="2014-09" db="EMBL/GenBank/DDBJ databases">
        <title>Genome sequence of the luminous mushroom Mycena chlorophos for searching fungal bioluminescence genes.</title>
        <authorList>
            <person name="Tanaka Y."/>
            <person name="Kasuga D."/>
            <person name="Oba Y."/>
            <person name="Hase S."/>
            <person name="Sato K."/>
            <person name="Oba Y."/>
            <person name="Sakakibara Y."/>
        </authorList>
    </citation>
    <scope>NUCLEOTIDE SEQUENCE</scope>
</reference>
<dbReference type="InterPro" id="IPR049452">
    <property type="entry name" value="Anoctamin_TM"/>
</dbReference>
<feature type="transmembrane region" description="Helical" evidence="5">
    <location>
        <begin position="258"/>
        <end position="284"/>
    </location>
</feature>
<gene>
    <name evidence="8" type="ORF">MCHLO_05194</name>
</gene>
<protein>
    <recommendedName>
        <fullName evidence="10">DUF590-domain-containing protein</fullName>
    </recommendedName>
</protein>
<keyword evidence="9" id="KW-1185">Reference proteome</keyword>
<evidence type="ECO:0008006" key="10">
    <source>
        <dbReference type="Google" id="ProtNLM"/>
    </source>
</evidence>
<dbReference type="PANTHER" id="PTHR12308">
    <property type="entry name" value="ANOCTAMIN"/>
    <property type="match status" value="1"/>
</dbReference>
<keyword evidence="2 5" id="KW-0812">Transmembrane</keyword>
<dbReference type="PANTHER" id="PTHR12308:SF73">
    <property type="entry name" value="ANOCTAMIN"/>
    <property type="match status" value="1"/>
</dbReference>